<organism evidence="1 2">
    <name type="scientific">Monilinia fructicola</name>
    <name type="common">Brown rot fungus</name>
    <name type="synonym">Ciboria fructicola</name>
    <dbReference type="NCBI Taxonomy" id="38448"/>
    <lineage>
        <taxon>Eukaryota</taxon>
        <taxon>Fungi</taxon>
        <taxon>Dikarya</taxon>
        <taxon>Ascomycota</taxon>
        <taxon>Pezizomycotina</taxon>
        <taxon>Leotiomycetes</taxon>
        <taxon>Helotiales</taxon>
        <taxon>Sclerotiniaceae</taxon>
        <taxon>Monilinia</taxon>
    </lineage>
</organism>
<comment type="caution">
    <text evidence="1">The sequence shown here is derived from an EMBL/GenBank/DDBJ whole genome shotgun (WGS) entry which is preliminary data.</text>
</comment>
<name>A0A5M9K251_MONFR</name>
<evidence type="ECO:0000313" key="1">
    <source>
        <dbReference type="EMBL" id="KAA8575884.1"/>
    </source>
</evidence>
<dbReference type="PROSITE" id="PS00061">
    <property type="entry name" value="ADH_SHORT"/>
    <property type="match status" value="1"/>
</dbReference>
<dbReference type="InterPro" id="IPR020904">
    <property type="entry name" value="Sc_DH/Rdtase_CS"/>
</dbReference>
<sequence>MCAGCCEKNGDQKSGGSIVFIASISAHTVNYPQPQIAYNVSKSSLLHMKSCLRRMVTVWHSDQYNFTWIYGHHSQ</sequence>
<dbReference type="Gene3D" id="3.40.50.720">
    <property type="entry name" value="NAD(P)-binding Rossmann-like Domain"/>
    <property type="match status" value="1"/>
</dbReference>
<gene>
    <name evidence="1" type="ORF">EYC84_006049</name>
</gene>
<reference evidence="1 2" key="1">
    <citation type="submission" date="2019-06" db="EMBL/GenBank/DDBJ databases">
        <title>Genome Sequence of the Brown Rot Fungal Pathogen Monilinia fructicola.</title>
        <authorList>
            <person name="De Miccolis Angelini R.M."/>
            <person name="Landi L."/>
            <person name="Abate D."/>
            <person name="Pollastro S."/>
            <person name="Romanazzi G."/>
            <person name="Faretra F."/>
        </authorList>
    </citation>
    <scope>NUCLEOTIDE SEQUENCE [LARGE SCALE GENOMIC DNA]</scope>
    <source>
        <strain evidence="1 2">Mfrc123</strain>
    </source>
</reference>
<dbReference type="AlphaFoldDB" id="A0A5M9K251"/>
<proteinExistence type="predicted"/>
<dbReference type="Proteomes" id="UP000322873">
    <property type="component" value="Unassembled WGS sequence"/>
</dbReference>
<dbReference type="SUPFAM" id="SSF51735">
    <property type="entry name" value="NAD(P)-binding Rossmann-fold domains"/>
    <property type="match status" value="1"/>
</dbReference>
<dbReference type="InterPro" id="IPR036291">
    <property type="entry name" value="NAD(P)-bd_dom_sf"/>
</dbReference>
<dbReference type="EMBL" id="VICG01000001">
    <property type="protein sequence ID" value="KAA8575884.1"/>
    <property type="molecule type" value="Genomic_DNA"/>
</dbReference>
<keyword evidence="2" id="KW-1185">Reference proteome</keyword>
<evidence type="ECO:0000313" key="2">
    <source>
        <dbReference type="Proteomes" id="UP000322873"/>
    </source>
</evidence>
<accession>A0A5M9K251</accession>
<protein>
    <submittedName>
        <fullName evidence="1">Uncharacterized protein</fullName>
    </submittedName>
</protein>
<dbReference type="VEuPathDB" id="FungiDB:MFRU_050g00030"/>